<keyword evidence="2" id="KW-1185">Reference proteome</keyword>
<name>A0A822XLV5_NELNU</name>
<dbReference type="Proteomes" id="UP000607653">
    <property type="component" value="Unassembled WGS sequence"/>
</dbReference>
<comment type="caution">
    <text evidence="1">The sequence shown here is derived from an EMBL/GenBank/DDBJ whole genome shotgun (WGS) entry which is preliminary data.</text>
</comment>
<dbReference type="AlphaFoldDB" id="A0A822XLV5"/>
<proteinExistence type="predicted"/>
<dbReference type="EMBL" id="DUZY01000001">
    <property type="protein sequence ID" value="DAD21350.1"/>
    <property type="molecule type" value="Genomic_DNA"/>
</dbReference>
<gene>
    <name evidence="1" type="ORF">HUJ06_022813</name>
</gene>
<evidence type="ECO:0000313" key="2">
    <source>
        <dbReference type="Proteomes" id="UP000607653"/>
    </source>
</evidence>
<accession>A0A822XLV5</accession>
<sequence>MASLDLREFCPRLLQSLNGNVSVVLQFTISHFEEHWYQISFYLFMIALEFLSSNSKFLTT</sequence>
<evidence type="ECO:0000313" key="1">
    <source>
        <dbReference type="EMBL" id="DAD21350.1"/>
    </source>
</evidence>
<reference evidence="1 2" key="1">
    <citation type="journal article" date="2020" name="Mol. Biol. Evol.">
        <title>Distinct Expression and Methylation Patterns for Genes with Different Fates following a Single Whole-Genome Duplication in Flowering Plants.</title>
        <authorList>
            <person name="Shi T."/>
            <person name="Rahmani R.S."/>
            <person name="Gugger P.F."/>
            <person name="Wang M."/>
            <person name="Li H."/>
            <person name="Zhang Y."/>
            <person name="Li Z."/>
            <person name="Wang Q."/>
            <person name="Van de Peer Y."/>
            <person name="Marchal K."/>
            <person name="Chen J."/>
        </authorList>
    </citation>
    <scope>NUCLEOTIDE SEQUENCE [LARGE SCALE GENOMIC DNA]</scope>
    <source>
        <tissue evidence="1">Leaf</tissue>
    </source>
</reference>
<organism evidence="1 2">
    <name type="scientific">Nelumbo nucifera</name>
    <name type="common">Sacred lotus</name>
    <dbReference type="NCBI Taxonomy" id="4432"/>
    <lineage>
        <taxon>Eukaryota</taxon>
        <taxon>Viridiplantae</taxon>
        <taxon>Streptophyta</taxon>
        <taxon>Embryophyta</taxon>
        <taxon>Tracheophyta</taxon>
        <taxon>Spermatophyta</taxon>
        <taxon>Magnoliopsida</taxon>
        <taxon>Proteales</taxon>
        <taxon>Nelumbonaceae</taxon>
        <taxon>Nelumbo</taxon>
    </lineage>
</organism>
<protein>
    <submittedName>
        <fullName evidence="1">Uncharacterized protein</fullName>
    </submittedName>
</protein>